<gene>
    <name evidence="2" type="ORF">ABS311_18075</name>
</gene>
<organism evidence="2 3">
    <name type="scientific">Catenovulum sediminis</name>
    <dbReference type="NCBI Taxonomy" id="1740262"/>
    <lineage>
        <taxon>Bacteria</taxon>
        <taxon>Pseudomonadati</taxon>
        <taxon>Pseudomonadota</taxon>
        <taxon>Gammaproteobacteria</taxon>
        <taxon>Alteromonadales</taxon>
        <taxon>Alteromonadaceae</taxon>
        <taxon>Catenovulum</taxon>
    </lineage>
</organism>
<keyword evidence="1" id="KW-0732">Signal</keyword>
<evidence type="ECO:0008006" key="4">
    <source>
        <dbReference type="Google" id="ProtNLM"/>
    </source>
</evidence>
<reference evidence="2 3" key="1">
    <citation type="submission" date="2024-06" db="EMBL/GenBank/DDBJ databases">
        <authorList>
            <person name="Chen R.Y."/>
        </authorList>
    </citation>
    <scope>NUCLEOTIDE SEQUENCE [LARGE SCALE GENOMIC DNA]</scope>
    <source>
        <strain evidence="2 3">D2</strain>
    </source>
</reference>
<protein>
    <recommendedName>
        <fullName evidence="4">Spore coat protein U domain-containing protein</fullName>
    </recommendedName>
</protein>
<proteinExistence type="predicted"/>
<evidence type="ECO:0000313" key="3">
    <source>
        <dbReference type="Proteomes" id="UP001467690"/>
    </source>
</evidence>
<accession>A0ABV1RLG9</accession>
<dbReference type="EMBL" id="JBELOE010000266">
    <property type="protein sequence ID" value="MER2493787.1"/>
    <property type="molecule type" value="Genomic_DNA"/>
</dbReference>
<name>A0ABV1RLG9_9ALTE</name>
<comment type="caution">
    <text evidence="2">The sequence shown here is derived from an EMBL/GenBank/DDBJ whole genome shotgun (WGS) entry which is preliminary data.</text>
</comment>
<dbReference type="RefSeq" id="WP_143873472.1">
    <property type="nucleotide sequence ID" value="NZ_CP041661.1"/>
</dbReference>
<evidence type="ECO:0000256" key="1">
    <source>
        <dbReference type="SAM" id="SignalP"/>
    </source>
</evidence>
<dbReference type="Proteomes" id="UP001467690">
    <property type="component" value="Unassembled WGS sequence"/>
</dbReference>
<keyword evidence="3" id="KW-1185">Reference proteome</keyword>
<feature type="chain" id="PRO_5046239063" description="Spore coat protein U domain-containing protein" evidence="1">
    <location>
        <begin position="24"/>
        <end position="139"/>
    </location>
</feature>
<feature type="signal peptide" evidence="1">
    <location>
        <begin position="1"/>
        <end position="23"/>
    </location>
</feature>
<evidence type="ECO:0000313" key="2">
    <source>
        <dbReference type="EMBL" id="MER2493787.1"/>
    </source>
</evidence>
<sequence length="139" mass="14847">MLNKPTKLISFLTLCAVSSFAFAGSQTYSVTAYPNENKTSYPELTIPAGETVTITVITSCSKPGGNNQNDICFANGWAGGNQAGVTGYDVRTVDYTDKTNTQVQTFTSDGSTFYMGVEAYTNDSYGSGLIAETTVIVNW</sequence>